<evidence type="ECO:0000259" key="2">
    <source>
        <dbReference type="PROSITE" id="PS50011"/>
    </source>
</evidence>
<dbReference type="PROSITE" id="PS50011">
    <property type="entry name" value="PROTEIN_KINASE_DOM"/>
    <property type="match status" value="1"/>
</dbReference>
<gene>
    <name evidence="3" type="ORF">PBRASI_LOCUS3411</name>
</gene>
<dbReference type="GO" id="GO:0005524">
    <property type="term" value="F:ATP binding"/>
    <property type="evidence" value="ECO:0007669"/>
    <property type="project" value="InterPro"/>
</dbReference>
<dbReference type="PANTHER" id="PTHR23257">
    <property type="entry name" value="SERINE-THREONINE PROTEIN KINASE"/>
    <property type="match status" value="1"/>
</dbReference>
<dbReference type="Proteomes" id="UP000789739">
    <property type="component" value="Unassembled WGS sequence"/>
</dbReference>
<dbReference type="InterPro" id="IPR001245">
    <property type="entry name" value="Ser-Thr/Tyr_kinase_cat_dom"/>
</dbReference>
<dbReference type="InterPro" id="IPR011009">
    <property type="entry name" value="Kinase-like_dom_sf"/>
</dbReference>
<sequence>MSSNTRNINTSKVAQSKSTKNGRQAQPKRSLSGNCQTCGGSMNQYWCQPCESKKFMDNFKNWTSGSEAVDNFIHDIQTKAKTRFEVLDWIPYDRLSDVKPMAKGGFGSICIAEWLDGPRWTVNKGKLVRDGKTDVVIKVLDTMLECGSPKFFEEVSIAAVRTTYALRPIISKFFQLKACLQCSFSGAILRCYGITRVPSSEKFAMVMAYCNDGDLHQILRRSSDTVTWAFCLRTLWQIAYGLEEIHKHNLVHGDFHSGNVFVVAEGAIIGDLGLCRLVEDESSEGFFGVLPYVAPENLRGRPYSCKSDVYSFGMIMWEMTTRERPFQKRAHDVRLALDICGGLRPEITADTPDCYKELMMRCWDEDPDRRPTASEVTSIFFGWHFEKKNLQEFITAEILRKQMKDRNVEAEFHSQAVYTSRLLEFPEVMADNETGGESDYKTRQLELTI</sequence>
<evidence type="ECO:0000313" key="4">
    <source>
        <dbReference type="Proteomes" id="UP000789739"/>
    </source>
</evidence>
<proteinExistence type="predicted"/>
<dbReference type="AlphaFoldDB" id="A0A9N9A409"/>
<organism evidence="3 4">
    <name type="scientific">Paraglomus brasilianum</name>
    <dbReference type="NCBI Taxonomy" id="144538"/>
    <lineage>
        <taxon>Eukaryota</taxon>
        <taxon>Fungi</taxon>
        <taxon>Fungi incertae sedis</taxon>
        <taxon>Mucoromycota</taxon>
        <taxon>Glomeromycotina</taxon>
        <taxon>Glomeromycetes</taxon>
        <taxon>Paraglomerales</taxon>
        <taxon>Paraglomeraceae</taxon>
        <taxon>Paraglomus</taxon>
    </lineage>
</organism>
<evidence type="ECO:0000313" key="3">
    <source>
        <dbReference type="EMBL" id="CAG8516864.1"/>
    </source>
</evidence>
<dbReference type="EMBL" id="CAJVPI010000306">
    <property type="protein sequence ID" value="CAG8516864.1"/>
    <property type="molecule type" value="Genomic_DNA"/>
</dbReference>
<evidence type="ECO:0000256" key="1">
    <source>
        <dbReference type="SAM" id="MobiDB-lite"/>
    </source>
</evidence>
<keyword evidence="4" id="KW-1185">Reference proteome</keyword>
<name>A0A9N9A409_9GLOM</name>
<dbReference type="PRINTS" id="PR00109">
    <property type="entry name" value="TYRKINASE"/>
</dbReference>
<dbReference type="OrthoDB" id="544350at2759"/>
<dbReference type="InterPro" id="IPR050167">
    <property type="entry name" value="Ser_Thr_protein_kinase"/>
</dbReference>
<reference evidence="3" key="1">
    <citation type="submission" date="2021-06" db="EMBL/GenBank/DDBJ databases">
        <authorList>
            <person name="Kallberg Y."/>
            <person name="Tangrot J."/>
            <person name="Rosling A."/>
        </authorList>
    </citation>
    <scope>NUCLEOTIDE SEQUENCE</scope>
    <source>
        <strain evidence="3">BR232B</strain>
    </source>
</reference>
<dbReference type="InterPro" id="IPR000719">
    <property type="entry name" value="Prot_kinase_dom"/>
</dbReference>
<comment type="caution">
    <text evidence="3">The sequence shown here is derived from an EMBL/GenBank/DDBJ whole genome shotgun (WGS) entry which is preliminary data.</text>
</comment>
<dbReference type="Pfam" id="PF07714">
    <property type="entry name" value="PK_Tyr_Ser-Thr"/>
    <property type="match status" value="1"/>
</dbReference>
<dbReference type="GO" id="GO:0007165">
    <property type="term" value="P:signal transduction"/>
    <property type="evidence" value="ECO:0007669"/>
    <property type="project" value="TreeGrafter"/>
</dbReference>
<accession>A0A9N9A409</accession>
<feature type="region of interest" description="Disordered" evidence="1">
    <location>
        <begin position="1"/>
        <end position="33"/>
    </location>
</feature>
<feature type="domain" description="Protein kinase" evidence="2">
    <location>
        <begin position="95"/>
        <end position="381"/>
    </location>
</feature>
<protein>
    <submittedName>
        <fullName evidence="3">11192_t:CDS:1</fullName>
    </submittedName>
</protein>
<dbReference type="GO" id="GO:0005737">
    <property type="term" value="C:cytoplasm"/>
    <property type="evidence" value="ECO:0007669"/>
    <property type="project" value="TreeGrafter"/>
</dbReference>
<dbReference type="SUPFAM" id="SSF56112">
    <property type="entry name" value="Protein kinase-like (PK-like)"/>
    <property type="match status" value="1"/>
</dbReference>
<dbReference type="GO" id="GO:0004672">
    <property type="term" value="F:protein kinase activity"/>
    <property type="evidence" value="ECO:0007669"/>
    <property type="project" value="InterPro"/>
</dbReference>
<dbReference type="Gene3D" id="1.10.510.10">
    <property type="entry name" value="Transferase(Phosphotransferase) domain 1"/>
    <property type="match status" value="1"/>
</dbReference>